<dbReference type="PANTHER" id="PTHR30086">
    <property type="entry name" value="ARGININE EXPORTER PROTEIN ARGO"/>
    <property type="match status" value="1"/>
</dbReference>
<keyword evidence="3 6" id="KW-0812">Transmembrane</keyword>
<keyword evidence="2" id="KW-1003">Cell membrane</keyword>
<feature type="transmembrane region" description="Helical" evidence="6">
    <location>
        <begin position="183"/>
        <end position="203"/>
    </location>
</feature>
<feature type="transmembrane region" description="Helical" evidence="6">
    <location>
        <begin position="39"/>
        <end position="59"/>
    </location>
</feature>
<evidence type="ECO:0000256" key="4">
    <source>
        <dbReference type="ARBA" id="ARBA00022989"/>
    </source>
</evidence>
<sequence>MLEAIISGIGIGLVLTFITGPVFFSLIKTSIERGFHAGVYFSLGVVAVDVVFVGAILFGSQLVDITPKSKIIAGIIGSLILFIVGIFYLFKKADVNYNNNTPSTIRRTGYFLKGFLMCIFNPTILFHWMMVIGTASTTYHEGVANRELKIAIMFLTVLLVQFGLDTLKAFYANKLRAKISVHLVHRLNQIAGVALIIASFILFDRLVTHYVFSAAAGT</sequence>
<dbReference type="PANTHER" id="PTHR30086:SF20">
    <property type="entry name" value="ARGININE EXPORTER PROTEIN ARGO-RELATED"/>
    <property type="match status" value="1"/>
</dbReference>
<evidence type="ECO:0000256" key="2">
    <source>
        <dbReference type="ARBA" id="ARBA00022475"/>
    </source>
</evidence>
<dbReference type="GO" id="GO:0015171">
    <property type="term" value="F:amino acid transmembrane transporter activity"/>
    <property type="evidence" value="ECO:0007669"/>
    <property type="project" value="TreeGrafter"/>
</dbReference>
<evidence type="ECO:0000256" key="1">
    <source>
        <dbReference type="ARBA" id="ARBA00004651"/>
    </source>
</evidence>
<feature type="transmembrane region" description="Helical" evidence="6">
    <location>
        <begin position="110"/>
        <end position="130"/>
    </location>
</feature>
<feature type="transmembrane region" description="Helical" evidence="6">
    <location>
        <begin position="71"/>
        <end position="90"/>
    </location>
</feature>
<evidence type="ECO:0000313" key="8">
    <source>
        <dbReference type="Proteomes" id="UP000253209"/>
    </source>
</evidence>
<evidence type="ECO:0000256" key="6">
    <source>
        <dbReference type="SAM" id="Phobius"/>
    </source>
</evidence>
<keyword evidence="8" id="KW-1185">Reference proteome</keyword>
<proteinExistence type="predicted"/>
<evidence type="ECO:0000256" key="5">
    <source>
        <dbReference type="ARBA" id="ARBA00023136"/>
    </source>
</evidence>
<dbReference type="Pfam" id="PF01810">
    <property type="entry name" value="LysE"/>
    <property type="match status" value="1"/>
</dbReference>
<comment type="subcellular location">
    <subcellularLocation>
        <location evidence="1">Cell membrane</location>
        <topology evidence="1">Multi-pass membrane protein</topology>
    </subcellularLocation>
</comment>
<comment type="caution">
    <text evidence="7">The sequence shown here is derived from an EMBL/GenBank/DDBJ whole genome shotgun (WGS) entry which is preliminary data.</text>
</comment>
<reference evidence="7 8" key="1">
    <citation type="submission" date="2018-05" db="EMBL/GenBank/DDBJ databases">
        <title>Mucilaginibacter hurinus sp. nov., isolated from briquette warehouse soil.</title>
        <authorList>
            <person name="Choi L."/>
        </authorList>
    </citation>
    <scope>NUCLEOTIDE SEQUENCE [LARGE SCALE GENOMIC DNA]</scope>
    <source>
        <strain evidence="7 8">ZR32</strain>
    </source>
</reference>
<name>A0A367GUP4_9SPHI</name>
<dbReference type="AlphaFoldDB" id="A0A367GUP4"/>
<dbReference type="RefSeq" id="WP_114003408.1">
    <property type="nucleotide sequence ID" value="NZ_QGDC01000001.1"/>
</dbReference>
<gene>
    <name evidence="7" type="ORF">DJ568_01235</name>
</gene>
<dbReference type="GO" id="GO:0005886">
    <property type="term" value="C:plasma membrane"/>
    <property type="evidence" value="ECO:0007669"/>
    <property type="project" value="UniProtKB-SubCell"/>
</dbReference>
<dbReference type="Proteomes" id="UP000253209">
    <property type="component" value="Unassembled WGS sequence"/>
</dbReference>
<organism evidence="7 8">
    <name type="scientific">Mucilaginibacter hurinus</name>
    <dbReference type="NCBI Taxonomy" id="2201324"/>
    <lineage>
        <taxon>Bacteria</taxon>
        <taxon>Pseudomonadati</taxon>
        <taxon>Bacteroidota</taxon>
        <taxon>Sphingobacteriia</taxon>
        <taxon>Sphingobacteriales</taxon>
        <taxon>Sphingobacteriaceae</taxon>
        <taxon>Mucilaginibacter</taxon>
    </lineage>
</organism>
<dbReference type="OrthoDB" id="679767at2"/>
<feature type="transmembrane region" description="Helical" evidence="6">
    <location>
        <begin position="6"/>
        <end position="27"/>
    </location>
</feature>
<keyword evidence="5 6" id="KW-0472">Membrane</keyword>
<dbReference type="InterPro" id="IPR001123">
    <property type="entry name" value="LeuE-type"/>
</dbReference>
<keyword evidence="4 6" id="KW-1133">Transmembrane helix</keyword>
<evidence type="ECO:0000256" key="3">
    <source>
        <dbReference type="ARBA" id="ARBA00022692"/>
    </source>
</evidence>
<protein>
    <submittedName>
        <fullName evidence="7">LysE family translocator</fullName>
    </submittedName>
</protein>
<accession>A0A367GUP4</accession>
<evidence type="ECO:0000313" key="7">
    <source>
        <dbReference type="EMBL" id="RCH56511.1"/>
    </source>
</evidence>
<feature type="transmembrane region" description="Helical" evidence="6">
    <location>
        <begin position="150"/>
        <end position="171"/>
    </location>
</feature>
<dbReference type="EMBL" id="QGDC01000001">
    <property type="protein sequence ID" value="RCH56511.1"/>
    <property type="molecule type" value="Genomic_DNA"/>
</dbReference>